<evidence type="ECO:0000259" key="11">
    <source>
        <dbReference type="PROSITE" id="PS00497"/>
    </source>
</evidence>
<dbReference type="Pfam" id="PF00264">
    <property type="entry name" value="Tyrosinase"/>
    <property type="match status" value="1"/>
</dbReference>
<evidence type="ECO:0000256" key="3">
    <source>
        <dbReference type="ARBA" id="ARBA00022784"/>
    </source>
</evidence>
<reference evidence="13 14" key="1">
    <citation type="journal article" date="2014" name="Agronomy (Basel)">
        <title>A Draft Genome Sequence for Ensete ventricosum, the Drought-Tolerant Tree Against Hunger.</title>
        <authorList>
            <person name="Harrison J."/>
            <person name="Moore K.A."/>
            <person name="Paszkiewicz K."/>
            <person name="Jones T."/>
            <person name="Grant M."/>
            <person name="Ambacheew D."/>
            <person name="Muzemil S."/>
            <person name="Studholme D.J."/>
        </authorList>
    </citation>
    <scope>NUCLEOTIDE SEQUENCE [LARGE SCALE GENOMIC DNA]</scope>
</reference>
<evidence type="ECO:0000256" key="9">
    <source>
        <dbReference type="PIRSR" id="PIRSR000290-3"/>
    </source>
</evidence>
<dbReference type="InterPro" id="IPR022739">
    <property type="entry name" value="Polyphenol_oxidase_cen"/>
</dbReference>
<evidence type="ECO:0000256" key="6">
    <source>
        <dbReference type="ARBA" id="ARBA00023157"/>
    </source>
</evidence>
<dbReference type="PIRSF" id="PIRSF000290">
    <property type="entry name" value="PPO_plant"/>
    <property type="match status" value="1"/>
</dbReference>
<dbReference type="GO" id="GO:0046872">
    <property type="term" value="F:metal ion binding"/>
    <property type="evidence" value="ECO:0007669"/>
    <property type="project" value="UniProtKB-KW"/>
</dbReference>
<feature type="binding site" evidence="7">
    <location>
        <position position="293"/>
    </location>
    <ligand>
        <name>Cu cation</name>
        <dbReference type="ChEBI" id="CHEBI:23378"/>
        <label>B</label>
    </ligand>
</feature>
<protein>
    <recommendedName>
        <fullName evidence="11 12">Tyrosinase copper-binding domain-containing protein</fullName>
    </recommendedName>
</protein>
<dbReference type="InterPro" id="IPR022740">
    <property type="entry name" value="Polyphenol_oxidase_C"/>
</dbReference>
<dbReference type="PANTHER" id="PTHR11474">
    <property type="entry name" value="TYROSINASE FAMILY MEMBER"/>
    <property type="match status" value="1"/>
</dbReference>
<dbReference type="Pfam" id="PF12142">
    <property type="entry name" value="PPO1_DWL"/>
    <property type="match status" value="1"/>
</dbReference>
<sequence length="547" mass="62515">MSYRWIAKWRTDKVGADCRGMMAVVANGEMTTVATMEDSVGSYGRLVEEKGRRKQRMQQQGRKKRQRSGSQLEECGANCCVPYRPGAKIVDFKRPSRSSPLRVRPAAHLVDPDYLAKYKKAIELMKALPADDPRNFIQQANVHCVHCDSIPDNYIQVHQNWFFFPWHRWYLYFNERILGKLTGDDSFALPFWNWDSLGGMMLPSIYADPTSPLYDKLRDAKHQPPFLVDFDYNGTDPNFTAAQQIDHNLKIMYRQFFCNGRTPMLFLGSAYRGGDQTNPGGGSVENMPHNNVHTWTGDRTDPNFEDMGTFYAAGRDPIFFAHHANVDRMWSLWKKLTRKHRDFNDSDWLKTSFLFHDENADLVRVTVKDCLKTQWLGYTYQDVKIPWLEARPTPKLAKAKNAASRSLKPTAEAQFPVTLESPVSATLKRPKVGRSRKEKEEEEEVLIVEGIEFERDHFIKFDVIVNARESDGITPGDSEFAGSFVNTPHQHRHRKEENKVKTRLCLGITDLLEDIGGEDDDGVLVTIVPKAGIGKVSVGGLRIDFSK</sequence>
<keyword evidence="4" id="KW-0560">Oxidoreductase</keyword>
<feature type="binding site" evidence="7">
    <location>
        <position position="289"/>
    </location>
    <ligand>
        <name>Cu cation</name>
        <dbReference type="ChEBI" id="CHEBI:23378"/>
        <label>B</label>
    </ligand>
</feature>
<evidence type="ECO:0000256" key="7">
    <source>
        <dbReference type="PIRSR" id="PIRSR000290-1"/>
    </source>
</evidence>
<dbReference type="PROSITE" id="PS00497">
    <property type="entry name" value="TYROSINASE_1"/>
    <property type="match status" value="1"/>
</dbReference>
<feature type="compositionally biased region" description="Basic residues" evidence="10">
    <location>
        <begin position="52"/>
        <end position="67"/>
    </location>
</feature>
<dbReference type="InterPro" id="IPR050316">
    <property type="entry name" value="Tyrosinase/Hemocyanin"/>
</dbReference>
<dbReference type="InterPro" id="IPR016213">
    <property type="entry name" value="Polyphenol_oxidase"/>
</dbReference>
<feature type="disulfide bond" evidence="8">
    <location>
        <begin position="79"/>
        <end position="144"/>
    </location>
</feature>
<keyword evidence="2 7" id="KW-0479">Metal-binding</keyword>
<dbReference type="PANTHER" id="PTHR11474:SF76">
    <property type="entry name" value="SHKT DOMAIN-CONTAINING PROTEIN"/>
    <property type="match status" value="1"/>
</dbReference>
<keyword evidence="6 8" id="KW-1015">Disulfide bond</keyword>
<dbReference type="SUPFAM" id="SSF48056">
    <property type="entry name" value="Di-copper centre-containing domain"/>
    <property type="match status" value="1"/>
</dbReference>
<evidence type="ECO:0000256" key="4">
    <source>
        <dbReference type="ARBA" id="ARBA00023002"/>
    </source>
</evidence>
<keyword evidence="3" id="KW-0883">Thioether bond</keyword>
<feature type="binding site" evidence="7">
    <location>
        <position position="323"/>
    </location>
    <ligand>
        <name>Cu cation</name>
        <dbReference type="ChEBI" id="CHEBI:23378"/>
        <label>B</label>
    </ligand>
</feature>
<feature type="region of interest" description="Disordered" evidence="10">
    <location>
        <begin position="49"/>
        <end position="69"/>
    </location>
</feature>
<accession>A0A426YWH1</accession>
<dbReference type="PROSITE" id="PS00498">
    <property type="entry name" value="TYROSINASE_2"/>
    <property type="match status" value="1"/>
</dbReference>
<dbReference type="Gene3D" id="1.10.1280.10">
    <property type="entry name" value="Di-copper center containing domain from catechol oxidase"/>
    <property type="match status" value="1"/>
</dbReference>
<evidence type="ECO:0000313" key="13">
    <source>
        <dbReference type="EMBL" id="RRT56054.1"/>
    </source>
</evidence>
<evidence type="ECO:0000256" key="2">
    <source>
        <dbReference type="ARBA" id="ARBA00022723"/>
    </source>
</evidence>
<feature type="binding site" evidence="7">
    <location>
        <position position="158"/>
    </location>
    <ligand>
        <name>Cu cation</name>
        <dbReference type="ChEBI" id="CHEBI:23378"/>
        <label>A</label>
    </ligand>
</feature>
<evidence type="ECO:0000256" key="5">
    <source>
        <dbReference type="ARBA" id="ARBA00023008"/>
    </source>
</evidence>
<dbReference type="PRINTS" id="PR00092">
    <property type="entry name" value="TYROSINASE"/>
</dbReference>
<dbReference type="InterPro" id="IPR008922">
    <property type="entry name" value="Di-copper_centre_dom_sf"/>
</dbReference>
<gene>
    <name evidence="13" type="ORF">B296_00039666</name>
</gene>
<evidence type="ECO:0000256" key="10">
    <source>
        <dbReference type="SAM" id="MobiDB-lite"/>
    </source>
</evidence>
<dbReference type="GO" id="GO:0046148">
    <property type="term" value="P:pigment biosynthetic process"/>
    <property type="evidence" value="ECO:0007669"/>
    <property type="project" value="InterPro"/>
</dbReference>
<evidence type="ECO:0000259" key="12">
    <source>
        <dbReference type="PROSITE" id="PS00498"/>
    </source>
</evidence>
<feature type="domain" description="Tyrosinase copper-binding" evidence="12">
    <location>
        <begin position="316"/>
        <end position="327"/>
    </location>
</feature>
<feature type="domain" description="Tyrosinase copper-binding" evidence="11">
    <location>
        <begin position="158"/>
        <end position="175"/>
    </location>
</feature>
<evidence type="ECO:0000256" key="1">
    <source>
        <dbReference type="ARBA" id="ARBA00009928"/>
    </source>
</evidence>
<dbReference type="EMBL" id="AMZH03009800">
    <property type="protein sequence ID" value="RRT56054.1"/>
    <property type="molecule type" value="Genomic_DNA"/>
</dbReference>
<comment type="cofactor">
    <cofactor evidence="7">
        <name>Cu(2+)</name>
        <dbReference type="ChEBI" id="CHEBI:29036"/>
    </cofactor>
    <text evidence="7">Binds 2 copper ions per subunit.</text>
</comment>
<comment type="similarity">
    <text evidence="1">Belongs to the tyrosinase family.</text>
</comment>
<dbReference type="AlphaFoldDB" id="A0A426YWH1"/>
<dbReference type="Pfam" id="PF12143">
    <property type="entry name" value="PPO1_KFDV"/>
    <property type="match status" value="1"/>
</dbReference>
<proteinExistence type="inferred from homology"/>
<feature type="binding site" evidence="7">
    <location>
        <position position="143"/>
    </location>
    <ligand>
        <name>Cu cation</name>
        <dbReference type="ChEBI" id="CHEBI:23378"/>
        <label>A</label>
    </ligand>
</feature>
<feature type="cross-link" description="2'-(S-cysteinyl)-histidine (Cys-His)" evidence="9">
    <location>
        <begin position="147"/>
        <end position="158"/>
    </location>
</feature>
<comment type="caution">
    <text evidence="13">The sequence shown here is derived from an EMBL/GenBank/DDBJ whole genome shotgun (WGS) entry which is preliminary data.</text>
</comment>
<evidence type="ECO:0000256" key="8">
    <source>
        <dbReference type="PIRSR" id="PIRSR000290-2"/>
    </source>
</evidence>
<name>A0A426YWH1_ENSVE</name>
<dbReference type="GO" id="GO:0004097">
    <property type="term" value="F:catechol oxidase activity"/>
    <property type="evidence" value="ECO:0007669"/>
    <property type="project" value="InterPro"/>
</dbReference>
<evidence type="ECO:0000313" key="14">
    <source>
        <dbReference type="Proteomes" id="UP000287651"/>
    </source>
</evidence>
<organism evidence="13 14">
    <name type="scientific">Ensete ventricosum</name>
    <name type="common">Abyssinian banana</name>
    <name type="synonym">Musa ensete</name>
    <dbReference type="NCBI Taxonomy" id="4639"/>
    <lineage>
        <taxon>Eukaryota</taxon>
        <taxon>Viridiplantae</taxon>
        <taxon>Streptophyta</taxon>
        <taxon>Embryophyta</taxon>
        <taxon>Tracheophyta</taxon>
        <taxon>Spermatophyta</taxon>
        <taxon>Magnoliopsida</taxon>
        <taxon>Liliopsida</taxon>
        <taxon>Zingiberales</taxon>
        <taxon>Musaceae</taxon>
        <taxon>Ensete</taxon>
    </lineage>
</organism>
<feature type="binding site" evidence="7">
    <location>
        <position position="167"/>
    </location>
    <ligand>
        <name>Cu cation</name>
        <dbReference type="ChEBI" id="CHEBI:23378"/>
        <label>A</label>
    </ligand>
</feature>
<keyword evidence="5 7" id="KW-0186">Copper</keyword>
<dbReference type="InterPro" id="IPR002227">
    <property type="entry name" value="Tyrosinase_Cu-bd"/>
</dbReference>
<dbReference type="Proteomes" id="UP000287651">
    <property type="component" value="Unassembled WGS sequence"/>
</dbReference>